<dbReference type="STRING" id="1076872.G8ZLR4"/>
<feature type="repeat" description="WD" evidence="3">
    <location>
        <begin position="176"/>
        <end position="209"/>
    </location>
</feature>
<feature type="region of interest" description="Disordered" evidence="4">
    <location>
        <begin position="155"/>
        <end position="178"/>
    </location>
</feature>
<dbReference type="KEGG" id="tdl:TDEL_0A02260"/>
<evidence type="ECO:0000313" key="5">
    <source>
        <dbReference type="EMBL" id="CCE89558.1"/>
    </source>
</evidence>
<protein>
    <submittedName>
        <fullName evidence="5">Uncharacterized protein</fullName>
    </submittedName>
</protein>
<gene>
    <name evidence="5" type="primary">TDEL0A02260</name>
    <name evidence="5" type="ORF">TDEL_0A02260</name>
</gene>
<feature type="compositionally biased region" description="Basic and acidic residues" evidence="4">
    <location>
        <begin position="11"/>
        <end position="23"/>
    </location>
</feature>
<dbReference type="SMART" id="SM00320">
    <property type="entry name" value="WD40"/>
    <property type="match status" value="6"/>
</dbReference>
<dbReference type="PROSITE" id="PS50082">
    <property type="entry name" value="WD_REPEATS_2"/>
    <property type="match status" value="3"/>
</dbReference>
<dbReference type="InParanoid" id="G8ZLR4"/>
<dbReference type="OrthoDB" id="1932312at2759"/>
<proteinExistence type="predicted"/>
<dbReference type="SUPFAM" id="SSF50978">
    <property type="entry name" value="WD40 repeat-like"/>
    <property type="match status" value="1"/>
</dbReference>
<evidence type="ECO:0000256" key="4">
    <source>
        <dbReference type="SAM" id="MobiDB-lite"/>
    </source>
</evidence>
<dbReference type="PANTHER" id="PTHR14221:SF0">
    <property type="entry name" value="WD REPEAT-CONTAINING PROTEIN 44"/>
    <property type="match status" value="1"/>
</dbReference>
<dbReference type="EMBL" id="HE616742">
    <property type="protein sequence ID" value="CCE89558.1"/>
    <property type="molecule type" value="Genomic_DNA"/>
</dbReference>
<dbReference type="GeneID" id="11503034"/>
<evidence type="ECO:0000256" key="2">
    <source>
        <dbReference type="ARBA" id="ARBA00022737"/>
    </source>
</evidence>
<dbReference type="PROSITE" id="PS50294">
    <property type="entry name" value="WD_REPEATS_REGION"/>
    <property type="match status" value="1"/>
</dbReference>
<dbReference type="HOGENOM" id="CLU_008245_0_0_1"/>
<keyword evidence="2" id="KW-0677">Repeat</keyword>
<evidence type="ECO:0000256" key="1">
    <source>
        <dbReference type="ARBA" id="ARBA00022574"/>
    </source>
</evidence>
<feature type="compositionally biased region" description="Low complexity" evidence="4">
    <location>
        <begin position="242"/>
        <end position="255"/>
    </location>
</feature>
<feature type="compositionally biased region" description="Basic residues" evidence="4">
    <location>
        <begin position="1"/>
        <end position="10"/>
    </location>
</feature>
<dbReference type="Pfam" id="PF00400">
    <property type="entry name" value="WD40"/>
    <property type="match status" value="3"/>
</dbReference>
<feature type="compositionally biased region" description="Acidic residues" evidence="4">
    <location>
        <begin position="24"/>
        <end position="35"/>
    </location>
</feature>
<evidence type="ECO:0000313" key="6">
    <source>
        <dbReference type="Proteomes" id="UP000005627"/>
    </source>
</evidence>
<feature type="compositionally biased region" description="Polar residues" evidence="4">
    <location>
        <begin position="256"/>
        <end position="271"/>
    </location>
</feature>
<keyword evidence="1 3" id="KW-0853">WD repeat</keyword>
<dbReference type="InterPro" id="IPR001680">
    <property type="entry name" value="WD40_rpt"/>
</dbReference>
<dbReference type="InterPro" id="IPR036322">
    <property type="entry name" value="WD40_repeat_dom_sf"/>
</dbReference>
<dbReference type="FunCoup" id="G8ZLR4">
    <property type="interactions" value="41"/>
</dbReference>
<feature type="compositionally biased region" description="Low complexity" evidence="4">
    <location>
        <begin position="52"/>
        <end position="61"/>
    </location>
</feature>
<feature type="region of interest" description="Disordered" evidence="4">
    <location>
        <begin position="546"/>
        <end position="575"/>
    </location>
</feature>
<feature type="region of interest" description="Disordered" evidence="4">
    <location>
        <begin position="1"/>
        <end position="64"/>
    </location>
</feature>
<keyword evidence="6" id="KW-1185">Reference proteome</keyword>
<accession>G8ZLR4</accession>
<feature type="region of interest" description="Disordered" evidence="4">
    <location>
        <begin position="636"/>
        <end position="658"/>
    </location>
</feature>
<feature type="repeat" description="WD" evidence="3">
    <location>
        <begin position="324"/>
        <end position="366"/>
    </location>
</feature>
<dbReference type="AlphaFoldDB" id="G8ZLR4"/>
<evidence type="ECO:0000256" key="3">
    <source>
        <dbReference type="PROSITE-ProRule" id="PRU00221"/>
    </source>
</evidence>
<dbReference type="eggNOG" id="KOG0283">
    <property type="taxonomic scope" value="Eukaryota"/>
</dbReference>
<name>G8ZLR4_TORDE</name>
<feature type="region of interest" description="Disordered" evidence="4">
    <location>
        <begin position="774"/>
        <end position="795"/>
    </location>
</feature>
<dbReference type="PANTHER" id="PTHR14221">
    <property type="entry name" value="WD REPEAT DOMAIN 44"/>
    <property type="match status" value="1"/>
</dbReference>
<feature type="repeat" description="WD" evidence="3">
    <location>
        <begin position="284"/>
        <end position="324"/>
    </location>
</feature>
<feature type="region of interest" description="Disordered" evidence="4">
    <location>
        <begin position="242"/>
        <end position="271"/>
    </location>
</feature>
<reference evidence="5 6" key="1">
    <citation type="journal article" date="2011" name="Proc. Natl. Acad. Sci. U.S.A.">
        <title>Evolutionary erosion of yeast sex chromosomes by mating-type switching accidents.</title>
        <authorList>
            <person name="Gordon J.L."/>
            <person name="Armisen D."/>
            <person name="Proux-Wera E."/>
            <person name="Oheigeartaigh S.S."/>
            <person name="Byrne K.P."/>
            <person name="Wolfe K.H."/>
        </authorList>
    </citation>
    <scope>NUCLEOTIDE SEQUENCE [LARGE SCALE GENOMIC DNA]</scope>
    <source>
        <strain evidence="6">ATCC 10662 / CBS 1146 / NBRC 0425 / NCYC 2629 / NRRL Y-866</strain>
    </source>
</reference>
<dbReference type="Proteomes" id="UP000005627">
    <property type="component" value="Chromosome 1"/>
</dbReference>
<dbReference type="InterPro" id="IPR040324">
    <property type="entry name" value="WDR44/Dgr2"/>
</dbReference>
<dbReference type="InterPro" id="IPR015943">
    <property type="entry name" value="WD40/YVTN_repeat-like_dom_sf"/>
</dbReference>
<organism evidence="5 6">
    <name type="scientific">Torulaspora delbrueckii</name>
    <name type="common">Yeast</name>
    <name type="synonym">Candida colliculosa</name>
    <dbReference type="NCBI Taxonomy" id="4950"/>
    <lineage>
        <taxon>Eukaryota</taxon>
        <taxon>Fungi</taxon>
        <taxon>Dikarya</taxon>
        <taxon>Ascomycota</taxon>
        <taxon>Saccharomycotina</taxon>
        <taxon>Saccharomycetes</taxon>
        <taxon>Saccharomycetales</taxon>
        <taxon>Saccharomycetaceae</taxon>
        <taxon>Torulaspora</taxon>
    </lineage>
</organism>
<feature type="compositionally biased region" description="Low complexity" evidence="4">
    <location>
        <begin position="774"/>
        <end position="783"/>
    </location>
</feature>
<dbReference type="RefSeq" id="XP_003678769.1">
    <property type="nucleotide sequence ID" value="XM_003678721.1"/>
</dbReference>
<dbReference type="Gene3D" id="2.130.10.10">
    <property type="entry name" value="YVTN repeat-like/Quinoprotein amine dehydrogenase"/>
    <property type="match status" value="1"/>
</dbReference>
<sequence length="839" mass="93241">MFRNKHHHKEGSKSRESISKSEDDPFSSDEGDQTDIVDSTAIPVAADNDNKSTSGSSSQASADFQPLTFNVKISQEEANARSAAQPIPETLLKVKEKLSKGPGRNHDSTLRNFLGSIDRDQFESYLKEPHYIKVEKKGKHLRQFRRLFLAQQMKSYEDDDDNNEKSSKGKSNSSRREPSSRAIWVTKFSLDGKYMATGSKDGSLCIWKVIGSPAERWELDFSQESQKAFKMKSLMVRQQLLGGSPKGSLSGDSKSNLTNEKPNSKVSTSSLYAPVFHPNPIRRFNEHTSDILDMDWSKNNFLVTSSMDKSVRLWHPERSSSLTAFYHPDFVTCVLFHPSDDRFIITGCLDHKCRLWSILDNEVTFEFDCQDLVTSITVSPGDGEYTIVGTFNGYVIVLTTRGLEFVSSFHVTDKDTQVEDNQDLLGPGSKTHHGPRLTCLQCFKPTSYGSLRLVVTSNDCRIRVFDLKTKKCLEILRGFESGVSQHRAQLTYWKNQPLVVCGSDDHWVYSWKLQSSDSHEPSKETSKPHKTGEGLRRLISNSLHHNSETKNRHHNPGSLHLSDLLPRPHGIASSQPIKNTRSISFHAHHAPVTTANLAPPETSKSLSMSNDLICDTSLEFYKETDTLEVIGRKDDYSDADRESVSTDTEPLGSAIGSDYEARTTPGVVEAIGTIMVTTDTKGLIRVFRADMPRNIRERVLERLRDVKHAKFNSSDSLNSYSQASVGSQGPIGRFNTASLICPVKSCNTQQADETPVGRLRGSSVFKNSLFNSSNGSLNSANTSRDTKRSASMGKNGPAAGLRCEVCNGTKFTALSNSAASAREAGYYCADCGTMLNNFR</sequence>